<evidence type="ECO:0000256" key="3">
    <source>
        <dbReference type="ARBA" id="ARBA00022884"/>
    </source>
</evidence>
<dbReference type="SUPFAM" id="SSF54189">
    <property type="entry name" value="Ribosomal proteins S24e, L23 and L15e"/>
    <property type="match status" value="1"/>
</dbReference>
<dbReference type="GO" id="GO:0003735">
    <property type="term" value="F:structural constituent of ribosome"/>
    <property type="evidence" value="ECO:0007669"/>
    <property type="project" value="InterPro"/>
</dbReference>
<dbReference type="HOGENOM" id="CLU_037562_3_1_5"/>
<keyword evidence="8" id="KW-1185">Reference proteome</keyword>
<dbReference type="FunFam" id="3.30.70.330:FF:000001">
    <property type="entry name" value="50S ribosomal protein L23"/>
    <property type="match status" value="1"/>
</dbReference>
<evidence type="ECO:0000313" key="8">
    <source>
        <dbReference type="Proteomes" id="UP000015480"/>
    </source>
</evidence>
<dbReference type="GO" id="GO:0006412">
    <property type="term" value="P:translation"/>
    <property type="evidence" value="ECO:0007669"/>
    <property type="project" value="UniProtKB-UniRule"/>
</dbReference>
<dbReference type="InterPro" id="IPR013025">
    <property type="entry name" value="Ribosomal_uL23-like"/>
</dbReference>
<keyword evidence="5 6" id="KW-0687">Ribonucleoprotein</keyword>
<dbReference type="PANTHER" id="PTHR11620">
    <property type="entry name" value="60S RIBOSOMAL PROTEIN L23A"/>
    <property type="match status" value="1"/>
</dbReference>
<dbReference type="STRING" id="1367847.JCM7686_3208"/>
<evidence type="ECO:0000313" key="7">
    <source>
        <dbReference type="EMBL" id="AGT10244.1"/>
    </source>
</evidence>
<dbReference type="OrthoDB" id="9793353at2"/>
<name>S5XS19_PARAH</name>
<dbReference type="EMBL" id="CP006650">
    <property type="protein sequence ID" value="AGT10244.1"/>
    <property type="molecule type" value="Genomic_DNA"/>
</dbReference>
<proteinExistence type="inferred from homology"/>
<dbReference type="InterPro" id="IPR012677">
    <property type="entry name" value="Nucleotide-bd_a/b_plait_sf"/>
</dbReference>
<dbReference type="PATRIC" id="fig|1367847.3.peg.3235"/>
<dbReference type="KEGG" id="pami:JCM7686_3208"/>
<keyword evidence="4 6" id="KW-0689">Ribosomal protein</keyword>
<dbReference type="Gene3D" id="3.30.70.330">
    <property type="match status" value="1"/>
</dbReference>
<dbReference type="NCBIfam" id="NF004359">
    <property type="entry name" value="PRK05738.1-3"/>
    <property type="match status" value="1"/>
</dbReference>
<accession>S5XS19</accession>
<dbReference type="GO" id="GO:0019843">
    <property type="term" value="F:rRNA binding"/>
    <property type="evidence" value="ECO:0007669"/>
    <property type="project" value="UniProtKB-UniRule"/>
</dbReference>
<protein>
    <recommendedName>
        <fullName evidence="6">Large ribosomal subunit protein uL23</fullName>
    </recommendedName>
</protein>
<sequence length="104" mass="11186">MSKETKATAKPEHYDVLVKPLITEKATLVGESNGVVFQVAKSANKPQIKEAVETLFGVKVKAVNTTITKGKVKRFKGRPGVRSDVKKAYVTLEAGNTIDVSTGL</sequence>
<evidence type="ECO:0000256" key="5">
    <source>
        <dbReference type="ARBA" id="ARBA00023274"/>
    </source>
</evidence>
<keyword evidence="3 6" id="KW-0694">RNA-binding</keyword>
<comment type="function">
    <text evidence="6">One of the early assembly proteins it binds 23S rRNA. One of the proteins that surrounds the polypeptide exit tunnel on the outside of the ribosome. Forms the main docking site for trigger factor binding to the ribosome.</text>
</comment>
<dbReference type="NCBIfam" id="NF004363">
    <property type="entry name" value="PRK05738.2-4"/>
    <property type="match status" value="1"/>
</dbReference>
<keyword evidence="2 6" id="KW-0699">rRNA-binding</keyword>
<dbReference type="NCBIfam" id="NF004360">
    <property type="entry name" value="PRK05738.1-5"/>
    <property type="match status" value="1"/>
</dbReference>
<dbReference type="HAMAP" id="MF_01369_B">
    <property type="entry name" value="Ribosomal_uL23_B"/>
    <property type="match status" value="1"/>
</dbReference>
<dbReference type="RefSeq" id="WP_020951881.1">
    <property type="nucleotide sequence ID" value="NC_022041.1"/>
</dbReference>
<comment type="similarity">
    <text evidence="1 6">Belongs to the universal ribosomal protein uL23 family.</text>
</comment>
<dbReference type="InterPro" id="IPR012678">
    <property type="entry name" value="Ribosomal_uL23/eL15/eS24_sf"/>
</dbReference>
<evidence type="ECO:0000256" key="2">
    <source>
        <dbReference type="ARBA" id="ARBA00022730"/>
    </source>
</evidence>
<evidence type="ECO:0000256" key="4">
    <source>
        <dbReference type="ARBA" id="ARBA00022980"/>
    </source>
</evidence>
<dbReference type="AlphaFoldDB" id="S5XS19"/>
<dbReference type="Pfam" id="PF00276">
    <property type="entry name" value="Ribosomal_L23"/>
    <property type="match status" value="1"/>
</dbReference>
<gene>
    <name evidence="6" type="primary">rplW</name>
    <name evidence="7" type="ORF">JCM7686_3208</name>
</gene>
<dbReference type="GO" id="GO:1990904">
    <property type="term" value="C:ribonucleoprotein complex"/>
    <property type="evidence" value="ECO:0007669"/>
    <property type="project" value="UniProtKB-KW"/>
</dbReference>
<comment type="subunit">
    <text evidence="6">Part of the 50S ribosomal subunit. Contacts protein L29, and trigger factor when it is bound to the ribosome.</text>
</comment>
<evidence type="ECO:0000256" key="6">
    <source>
        <dbReference type="HAMAP-Rule" id="MF_01369"/>
    </source>
</evidence>
<evidence type="ECO:0000256" key="1">
    <source>
        <dbReference type="ARBA" id="ARBA00006700"/>
    </source>
</evidence>
<organism evidence="7 8">
    <name type="scientific">Paracoccus aminophilus JCM 7686</name>
    <dbReference type="NCBI Taxonomy" id="1367847"/>
    <lineage>
        <taxon>Bacteria</taxon>
        <taxon>Pseudomonadati</taxon>
        <taxon>Pseudomonadota</taxon>
        <taxon>Alphaproteobacteria</taxon>
        <taxon>Rhodobacterales</taxon>
        <taxon>Paracoccaceae</taxon>
        <taxon>Paracoccus</taxon>
    </lineage>
</organism>
<reference evidence="7 8" key="1">
    <citation type="journal article" date="2014" name="BMC Genomics">
        <title>Architecture and functions of a multipartite genome of the methylotrophic bacterium Paracoccus aminophilus JCM 7686, containing primary and secondary chromids.</title>
        <authorList>
            <person name="Dziewit L."/>
            <person name="Czarnecki J."/>
            <person name="Wibberg D."/>
            <person name="Radlinska M."/>
            <person name="Mrozek P."/>
            <person name="Szymczak M."/>
            <person name="Schluter A."/>
            <person name="Puhler A."/>
            <person name="Bartosik D."/>
        </authorList>
    </citation>
    <scope>NUCLEOTIDE SEQUENCE [LARGE SCALE GENOMIC DNA]</scope>
    <source>
        <strain evidence="7">JCM 7686</strain>
    </source>
</reference>
<dbReference type="Proteomes" id="UP000015480">
    <property type="component" value="Chromosome"/>
</dbReference>
<dbReference type="eggNOG" id="COG0089">
    <property type="taxonomic scope" value="Bacteria"/>
</dbReference>
<dbReference type="GO" id="GO:0005840">
    <property type="term" value="C:ribosome"/>
    <property type="evidence" value="ECO:0007669"/>
    <property type="project" value="UniProtKB-KW"/>
</dbReference>